<protein>
    <recommendedName>
        <fullName evidence="3">DUF3107 domain-containing protein</fullName>
    </recommendedName>
</protein>
<name>A0A427TNA1_9PSEU</name>
<evidence type="ECO:0000313" key="1">
    <source>
        <dbReference type="EMBL" id="RSD25816.1"/>
    </source>
</evidence>
<keyword evidence="2" id="KW-1185">Reference proteome</keyword>
<evidence type="ECO:0008006" key="3">
    <source>
        <dbReference type="Google" id="ProtNLM"/>
    </source>
</evidence>
<dbReference type="OrthoDB" id="3697269at2"/>
<sequence>MADPKPALVLHLATGGEPLLFALTTDESAKLTGRLTQLVKSGAVETVTTKDHSAVAINFAHVAAAYVDDLTRKSTVFGMHG</sequence>
<gene>
    <name evidence="1" type="ORF">EIY87_02210</name>
</gene>
<dbReference type="RefSeq" id="WP_125305949.1">
    <property type="nucleotide sequence ID" value="NZ_RSEC01000008.1"/>
</dbReference>
<accession>A0A427TNA1</accession>
<organism evidence="1 2">
    <name type="scientific">Amycolatopsis eburnea</name>
    <dbReference type="NCBI Taxonomy" id="2267691"/>
    <lineage>
        <taxon>Bacteria</taxon>
        <taxon>Bacillati</taxon>
        <taxon>Actinomycetota</taxon>
        <taxon>Actinomycetes</taxon>
        <taxon>Pseudonocardiales</taxon>
        <taxon>Pseudonocardiaceae</taxon>
        <taxon>Amycolatopsis</taxon>
    </lineage>
</organism>
<proteinExistence type="predicted"/>
<dbReference type="AlphaFoldDB" id="A0A427TNA1"/>
<reference evidence="1 2" key="1">
    <citation type="submission" date="2018-12" db="EMBL/GenBank/DDBJ databases">
        <title>Amycolatopsis eburnea sp. nov. actinomycete associate with arbuscular mycorrhiza fungal spore.</title>
        <authorList>
            <person name="Lumyong S."/>
            <person name="Chaiya L."/>
        </authorList>
    </citation>
    <scope>NUCLEOTIDE SEQUENCE [LARGE SCALE GENOMIC DNA]</scope>
    <source>
        <strain evidence="1 2">GLM-1</strain>
    </source>
</reference>
<evidence type="ECO:0000313" key="2">
    <source>
        <dbReference type="Proteomes" id="UP000267081"/>
    </source>
</evidence>
<dbReference type="EMBL" id="RSEC01000008">
    <property type="protein sequence ID" value="RSD25816.1"/>
    <property type="molecule type" value="Genomic_DNA"/>
</dbReference>
<dbReference type="Proteomes" id="UP000267081">
    <property type="component" value="Unassembled WGS sequence"/>
</dbReference>
<comment type="caution">
    <text evidence="1">The sequence shown here is derived from an EMBL/GenBank/DDBJ whole genome shotgun (WGS) entry which is preliminary data.</text>
</comment>